<dbReference type="EMBL" id="CACRZD030000010">
    <property type="protein sequence ID" value="CAA6666839.1"/>
    <property type="molecule type" value="Genomic_DNA"/>
</dbReference>
<feature type="domain" description="AAA+ ATPase" evidence="10">
    <location>
        <begin position="229"/>
        <end position="365"/>
    </location>
</feature>
<accession>A0A7I8J9R7</accession>
<dbReference type="Gene3D" id="3.40.50.300">
    <property type="entry name" value="P-loop containing nucleotide triphosphate hydrolases"/>
    <property type="match status" value="1"/>
</dbReference>
<organism evidence="12">
    <name type="scientific">Spirodela intermedia</name>
    <name type="common">Intermediate duckweed</name>
    <dbReference type="NCBI Taxonomy" id="51605"/>
    <lineage>
        <taxon>Eukaryota</taxon>
        <taxon>Viridiplantae</taxon>
        <taxon>Streptophyta</taxon>
        <taxon>Embryophyta</taxon>
        <taxon>Tracheophyta</taxon>
        <taxon>Spermatophyta</taxon>
        <taxon>Magnoliopsida</taxon>
        <taxon>Liliopsida</taxon>
        <taxon>Araceae</taxon>
        <taxon>Lemnoideae</taxon>
        <taxon>Spirodela</taxon>
    </lineage>
</organism>
<feature type="compositionally biased region" description="Low complexity" evidence="9">
    <location>
        <begin position="130"/>
        <end position="140"/>
    </location>
</feature>
<dbReference type="InterPro" id="IPR050304">
    <property type="entry name" value="MT-severing_AAA_ATPase"/>
</dbReference>
<dbReference type="EMBL" id="LR743597">
    <property type="protein sequence ID" value="CAA2627579.1"/>
    <property type="molecule type" value="Genomic_DNA"/>
</dbReference>
<dbReference type="AlphaFoldDB" id="A0A7I8J9R7"/>
<evidence type="ECO:0000256" key="2">
    <source>
        <dbReference type="ARBA" id="ARBA00022741"/>
    </source>
</evidence>
<dbReference type="Gene3D" id="1.10.8.60">
    <property type="match status" value="1"/>
</dbReference>
<dbReference type="SUPFAM" id="SSF52540">
    <property type="entry name" value="P-loop containing nucleoside triphosphate hydrolases"/>
    <property type="match status" value="1"/>
</dbReference>
<evidence type="ECO:0000256" key="7">
    <source>
        <dbReference type="ARBA" id="ARBA00038871"/>
    </source>
</evidence>
<keyword evidence="1" id="KW-0493">Microtubule</keyword>
<keyword evidence="4" id="KW-0472">Membrane</keyword>
<dbReference type="FunFam" id="1.20.58.80:FF:000019">
    <property type="entry name" value="AAA-type ATPase family protein"/>
    <property type="match status" value="1"/>
</dbReference>
<reference evidence="12 13" key="1">
    <citation type="submission" date="2019-12" db="EMBL/GenBank/DDBJ databases">
        <authorList>
            <person name="Scholz U."/>
            <person name="Mascher M."/>
            <person name="Fiebig A."/>
        </authorList>
    </citation>
    <scope>NUCLEOTIDE SEQUENCE</scope>
</reference>
<sequence length="468" mass="52574">MDVVERGPSAVVSERAVQKLKGYFELAKEEIDKAVRAEEWGLAEDAIAYYKNANRILLEAKSTRVPYAIPSSEQEKVKSYHQKISKWLGQVSDRLQVLDQRGAWMNSIDSASPQTRITSPKASDSRKVVSESSLSARSSSTTQKQLISAGNSKSSQEDLKNYDAKLVEIINTSIVDRSPAVRWDDVAGLEKAKQSLLEMVILPTKRRDLFRGLRRPARAHLNFCPKICLKFRVAFIRPPGNGKTMLAKAVASESEATFFNVSASSLTSKWVGEAEKLVKTLFMIAVSRQPSVIFMDEIDSIMSTRLASENDSSRRLKSEFLVQFDGVASNPNDLVIVIGATNKPEELDDAVIRRLVKRIYVPFPDEKVRTVLLKNQLKGRDFSLPGNDLQRLVMETEGYSGSDLQALCEEAAMMPLRELGQQILTVKANQVRALKYQDFEKAMAVIRPSYQKSKWEELEKWNKDFGSN</sequence>
<evidence type="ECO:0000256" key="8">
    <source>
        <dbReference type="RuleBase" id="RU003651"/>
    </source>
</evidence>
<feature type="domain" description="MIT" evidence="11">
    <location>
        <begin position="20"/>
        <end position="97"/>
    </location>
</feature>
<dbReference type="Proteomes" id="UP001189122">
    <property type="component" value="Unassembled WGS sequence"/>
</dbReference>
<dbReference type="EC" id="5.6.1.1" evidence="7"/>
<dbReference type="InterPro" id="IPR027417">
    <property type="entry name" value="P-loop_NTPase"/>
</dbReference>
<feature type="region of interest" description="Disordered" evidence="9">
    <location>
        <begin position="109"/>
        <end position="155"/>
    </location>
</feature>
<evidence type="ECO:0000256" key="3">
    <source>
        <dbReference type="ARBA" id="ARBA00022840"/>
    </source>
</evidence>
<dbReference type="InterPro" id="IPR003593">
    <property type="entry name" value="AAA+_ATPase"/>
</dbReference>
<dbReference type="Pfam" id="PF00004">
    <property type="entry name" value="AAA"/>
    <property type="match status" value="1"/>
</dbReference>
<feature type="compositionally biased region" description="Polar residues" evidence="9">
    <location>
        <begin position="109"/>
        <end position="122"/>
    </location>
</feature>
<dbReference type="GO" id="GO:0005874">
    <property type="term" value="C:microtubule"/>
    <property type="evidence" value="ECO:0007669"/>
    <property type="project" value="UniProtKB-KW"/>
</dbReference>
<dbReference type="PANTHER" id="PTHR23074">
    <property type="entry name" value="AAA DOMAIN-CONTAINING"/>
    <property type="match status" value="1"/>
</dbReference>
<name>A0A7I8J9R7_SPIIN</name>
<evidence type="ECO:0000256" key="4">
    <source>
        <dbReference type="ARBA" id="ARBA00023136"/>
    </source>
</evidence>
<dbReference type="PANTHER" id="PTHR23074:SF86">
    <property type="entry name" value="SPASTIN"/>
    <property type="match status" value="1"/>
</dbReference>
<evidence type="ECO:0000313" key="13">
    <source>
        <dbReference type="Proteomes" id="UP001189122"/>
    </source>
</evidence>
<evidence type="ECO:0000256" key="5">
    <source>
        <dbReference type="ARBA" id="ARBA00023235"/>
    </source>
</evidence>
<dbReference type="SMART" id="SM00382">
    <property type="entry name" value="AAA"/>
    <property type="match status" value="1"/>
</dbReference>
<gene>
    <name evidence="12" type="ORF">SI7747_10013232</name>
</gene>
<dbReference type="CDD" id="cd02679">
    <property type="entry name" value="MIT_spastin"/>
    <property type="match status" value="1"/>
</dbReference>
<dbReference type="SMART" id="SM00745">
    <property type="entry name" value="MIT"/>
    <property type="match status" value="1"/>
</dbReference>
<keyword evidence="5" id="KW-0413">Isomerase</keyword>
<proteinExistence type="inferred from homology"/>
<dbReference type="InterPro" id="IPR003959">
    <property type="entry name" value="ATPase_AAA_core"/>
</dbReference>
<evidence type="ECO:0000256" key="1">
    <source>
        <dbReference type="ARBA" id="ARBA00022701"/>
    </source>
</evidence>
<dbReference type="Pfam" id="PF17862">
    <property type="entry name" value="AAA_lid_3"/>
    <property type="match status" value="1"/>
</dbReference>
<evidence type="ECO:0000256" key="6">
    <source>
        <dbReference type="ARBA" id="ARBA00036378"/>
    </source>
</evidence>
<dbReference type="FunFam" id="1.10.8.60:FF:000066">
    <property type="entry name" value="AAA-type ATPase family protein"/>
    <property type="match status" value="1"/>
</dbReference>
<evidence type="ECO:0000259" key="11">
    <source>
        <dbReference type="SMART" id="SM00745"/>
    </source>
</evidence>
<dbReference type="Gene3D" id="1.20.58.80">
    <property type="entry name" value="Phosphotransferase system, lactose/cellobiose-type IIA subunit"/>
    <property type="match status" value="1"/>
</dbReference>
<dbReference type="GO" id="GO:0016887">
    <property type="term" value="F:ATP hydrolysis activity"/>
    <property type="evidence" value="ECO:0007669"/>
    <property type="project" value="InterPro"/>
</dbReference>
<dbReference type="InterPro" id="IPR007330">
    <property type="entry name" value="MIT_dom"/>
</dbReference>
<feature type="compositionally biased region" description="Polar residues" evidence="9">
    <location>
        <begin position="141"/>
        <end position="154"/>
    </location>
</feature>
<dbReference type="FunFam" id="3.40.50.300:FF:000958">
    <property type="entry name" value="Spastin, putative"/>
    <property type="match status" value="1"/>
</dbReference>
<dbReference type="InterPro" id="IPR003960">
    <property type="entry name" value="ATPase_AAA_CS"/>
</dbReference>
<evidence type="ECO:0000313" key="12">
    <source>
        <dbReference type="EMBL" id="CAA2627579.1"/>
    </source>
</evidence>
<comment type="similarity">
    <text evidence="8">Belongs to the AAA ATPase family.</text>
</comment>
<comment type="catalytic activity">
    <reaction evidence="6">
        <text>n ATP + n H2O + a microtubule = n ADP + n phosphate + (n+1) alpha/beta tubulin heterodimers.</text>
        <dbReference type="EC" id="5.6.1.1"/>
    </reaction>
</comment>
<keyword evidence="2 8" id="KW-0547">Nucleotide-binding</keyword>
<keyword evidence="3 8" id="KW-0067">ATP-binding</keyword>
<dbReference type="GO" id="GO:0005524">
    <property type="term" value="F:ATP binding"/>
    <property type="evidence" value="ECO:0007669"/>
    <property type="project" value="UniProtKB-KW"/>
</dbReference>
<dbReference type="InterPro" id="IPR041569">
    <property type="entry name" value="AAA_lid_3"/>
</dbReference>
<dbReference type="GO" id="GO:0008568">
    <property type="term" value="F:microtubule severing ATPase activity"/>
    <property type="evidence" value="ECO:0007669"/>
    <property type="project" value="UniProtKB-EC"/>
</dbReference>
<evidence type="ECO:0000259" key="10">
    <source>
        <dbReference type="SMART" id="SM00382"/>
    </source>
</evidence>
<keyword evidence="13" id="KW-1185">Reference proteome</keyword>
<protein>
    <recommendedName>
        <fullName evidence="7">microtubule-severing ATPase</fullName>
        <ecNumber evidence="7">5.6.1.1</ecNumber>
    </recommendedName>
</protein>
<dbReference type="PROSITE" id="PS00674">
    <property type="entry name" value="AAA"/>
    <property type="match status" value="1"/>
</dbReference>
<evidence type="ECO:0000256" key="9">
    <source>
        <dbReference type="SAM" id="MobiDB-lite"/>
    </source>
</evidence>